<dbReference type="Gene3D" id="3.40.190.10">
    <property type="entry name" value="Periplasmic binding protein-like II"/>
    <property type="match status" value="1"/>
</dbReference>
<dbReference type="InterPro" id="IPR006059">
    <property type="entry name" value="SBP"/>
</dbReference>
<protein>
    <submittedName>
        <fullName evidence="2">Carbohydrate ABC transporter substrate-binding protein (CUT1 family)</fullName>
    </submittedName>
</protein>
<reference evidence="2 3" key="1">
    <citation type="submission" date="2018-06" db="EMBL/GenBank/DDBJ databases">
        <title>Genomic Encyclopedia of Type Strains, Phase I: the one thousand microbial genomes (KMG-I) project.</title>
        <authorList>
            <person name="Kyrpides N."/>
        </authorList>
    </citation>
    <scope>NUCLEOTIDE SEQUENCE [LARGE SCALE GENOMIC DNA]</scope>
    <source>
        <strain evidence="2 3">DSM 19573</strain>
    </source>
</reference>
<dbReference type="PANTHER" id="PTHR43649">
    <property type="entry name" value="ARABINOSE-BINDING PROTEIN-RELATED"/>
    <property type="match status" value="1"/>
</dbReference>
<sequence length="461" mass="50239">MGKKVISIVLGLIMLLSVITGCSSDTAPSVSTESTASESSAGNAGGALKPAELTMWTFLDLTSKNARAIVLGNLIKNFEAANPGIKIKVETQEWSTMSAKIIAGHAAGNSPDIFMINMANLGEAIAAGCMEPLENLFLNNWTEEQLADIDSELFKAGYDGKYHYEIPLFSGTFGIMYRTDLFEKFGIKVEDIKTWENLAEAAKKLTYVNEDKLQVYGYGVGYSTDVTDPHGVLPTALFSQEGSIFTKDGKPNNWAGEAGKAALQFQIDLIDKYKVMPSSSVALTSEEVYNMFEAGQFAMISGGSIRMPTVKSLTSFDPNYVGFMAYPEWNKGQGSSIANAYAWNTAVWSGSKNKEAAGKFLEYLVSPEADKMWVKEANQIPVLSSTFNSEADFINTPANNWMTKTKDIYSNSALVFSGAYGITGFALDLQNAMIYAYSDGMSVEDALKKAEKDFTDRNVDR</sequence>
<dbReference type="AlphaFoldDB" id="A0A318XWF2"/>
<dbReference type="EMBL" id="QKMR01000013">
    <property type="protein sequence ID" value="PYG87127.1"/>
    <property type="molecule type" value="Genomic_DNA"/>
</dbReference>
<dbReference type="RefSeq" id="WP_110462291.1">
    <property type="nucleotide sequence ID" value="NZ_QKMR01000013.1"/>
</dbReference>
<feature type="chain" id="PRO_5038720819" evidence="1">
    <location>
        <begin position="28"/>
        <end position="461"/>
    </location>
</feature>
<dbReference type="InterPro" id="IPR050490">
    <property type="entry name" value="Bact_solute-bd_prot1"/>
</dbReference>
<accession>A0A318XWF2</accession>
<dbReference type="Pfam" id="PF01547">
    <property type="entry name" value="SBP_bac_1"/>
    <property type="match status" value="1"/>
</dbReference>
<keyword evidence="3" id="KW-1185">Reference proteome</keyword>
<organism evidence="2 3">
    <name type="scientific">Ruminiclostridium sufflavum DSM 19573</name>
    <dbReference type="NCBI Taxonomy" id="1121337"/>
    <lineage>
        <taxon>Bacteria</taxon>
        <taxon>Bacillati</taxon>
        <taxon>Bacillota</taxon>
        <taxon>Clostridia</taxon>
        <taxon>Eubacteriales</taxon>
        <taxon>Oscillospiraceae</taxon>
        <taxon>Ruminiclostridium</taxon>
    </lineage>
</organism>
<comment type="caution">
    <text evidence="2">The sequence shown here is derived from an EMBL/GenBank/DDBJ whole genome shotgun (WGS) entry which is preliminary data.</text>
</comment>
<dbReference type="PANTHER" id="PTHR43649:SF12">
    <property type="entry name" value="DIACETYLCHITOBIOSE BINDING PROTEIN DASA"/>
    <property type="match status" value="1"/>
</dbReference>
<evidence type="ECO:0000256" key="1">
    <source>
        <dbReference type="SAM" id="SignalP"/>
    </source>
</evidence>
<dbReference type="OrthoDB" id="383937at2"/>
<dbReference type="Proteomes" id="UP000248132">
    <property type="component" value="Unassembled WGS sequence"/>
</dbReference>
<name>A0A318XWF2_9FIRM</name>
<dbReference type="PROSITE" id="PS51257">
    <property type="entry name" value="PROKAR_LIPOPROTEIN"/>
    <property type="match status" value="1"/>
</dbReference>
<feature type="signal peptide" evidence="1">
    <location>
        <begin position="1"/>
        <end position="27"/>
    </location>
</feature>
<evidence type="ECO:0000313" key="3">
    <source>
        <dbReference type="Proteomes" id="UP000248132"/>
    </source>
</evidence>
<keyword evidence="1" id="KW-0732">Signal</keyword>
<dbReference type="SUPFAM" id="SSF53850">
    <property type="entry name" value="Periplasmic binding protein-like II"/>
    <property type="match status" value="1"/>
</dbReference>
<dbReference type="CDD" id="cd13585">
    <property type="entry name" value="PBP2_TMBP_like"/>
    <property type="match status" value="1"/>
</dbReference>
<gene>
    <name evidence="2" type="ORF">LY28_02261</name>
</gene>
<proteinExistence type="predicted"/>
<evidence type="ECO:0000313" key="2">
    <source>
        <dbReference type="EMBL" id="PYG87127.1"/>
    </source>
</evidence>